<dbReference type="Gene3D" id="3.90.550.10">
    <property type="entry name" value="Spore Coat Polysaccharide Biosynthesis Protein SpsA, Chain A"/>
    <property type="match status" value="1"/>
</dbReference>
<evidence type="ECO:0000256" key="1">
    <source>
        <dbReference type="ARBA" id="ARBA00038494"/>
    </source>
</evidence>
<dbReference type="PANTHER" id="PTHR43630">
    <property type="entry name" value="POLY-BETA-1,6-N-ACETYL-D-GLUCOSAMINE SYNTHASE"/>
    <property type="match status" value="1"/>
</dbReference>
<reference evidence="3 4" key="1">
    <citation type="submission" date="2023-10" db="EMBL/GenBank/DDBJ databases">
        <title>Complete Genome Sequence of Limnobacter thiooxidans CS-K2T, Isolated from freshwater lake sediments in Bavaria, Germany.</title>
        <authorList>
            <person name="Naruki M."/>
            <person name="Watanabe A."/>
            <person name="Warashina T."/>
            <person name="Morita T."/>
            <person name="Arakawa K."/>
        </authorList>
    </citation>
    <scope>NUCLEOTIDE SEQUENCE [LARGE SCALE GENOMIC DNA]</scope>
    <source>
        <strain evidence="3 4">CS-K2</strain>
    </source>
</reference>
<proteinExistence type="inferred from homology"/>
<protein>
    <submittedName>
        <fullName evidence="3">Glycosyltransferase family 2 protein</fullName>
    </submittedName>
</protein>
<accession>A0AA86MH70</accession>
<dbReference type="Proteomes" id="UP001329151">
    <property type="component" value="Chromosome"/>
</dbReference>
<dbReference type="InterPro" id="IPR029044">
    <property type="entry name" value="Nucleotide-diphossugar_trans"/>
</dbReference>
<dbReference type="Pfam" id="PF00535">
    <property type="entry name" value="Glycos_transf_2"/>
    <property type="match status" value="1"/>
</dbReference>
<gene>
    <name evidence="3" type="ORF">RGQ30_02780</name>
</gene>
<evidence type="ECO:0000313" key="4">
    <source>
        <dbReference type="Proteomes" id="UP001329151"/>
    </source>
</evidence>
<sequence length="298" mass="34782">MNLTVIILTKNEEIHLERCLSSVRALADEILIVDCGSTDKTIEIANNFKARVEFNTWRNYSSQFGFGLSQVNPSCKWVMRLDADEYLTPALQESVVRLLSSRCDDTRGAYFPRRMAFLGRMIKHGGIFPAEMLRLFRNGFGRIEDRWMDEHIKVEGKTVVLDGELVDDNLNSLTWWIEKHNKYSSREAVDLLNLEFEFMSRDSVGSLSNSSEASLKRWVKEVLYSRLPMGTRALLYFIYRYFVRLGFLDGREGSMFHFLQGFWYRYLADCKVYEVKQYVLRHNCDVKVAIREVLGIEV</sequence>
<dbReference type="InterPro" id="IPR001173">
    <property type="entry name" value="Glyco_trans_2-like"/>
</dbReference>
<organism evidence="3 4">
    <name type="scientific">Limnobacter thiooxidans</name>
    <dbReference type="NCBI Taxonomy" id="131080"/>
    <lineage>
        <taxon>Bacteria</taxon>
        <taxon>Pseudomonadati</taxon>
        <taxon>Pseudomonadota</taxon>
        <taxon>Betaproteobacteria</taxon>
        <taxon>Burkholderiales</taxon>
        <taxon>Burkholderiaceae</taxon>
        <taxon>Limnobacter</taxon>
    </lineage>
</organism>
<dbReference type="KEGG" id="lto:RGQ30_02780"/>
<dbReference type="SUPFAM" id="SSF53448">
    <property type="entry name" value="Nucleotide-diphospho-sugar transferases"/>
    <property type="match status" value="1"/>
</dbReference>
<name>A0AA86MH70_9BURK</name>
<dbReference type="CDD" id="cd02511">
    <property type="entry name" value="Beta4Glucosyltransferase"/>
    <property type="match status" value="1"/>
</dbReference>
<dbReference type="AlphaFoldDB" id="A0AA86MH70"/>
<dbReference type="RefSeq" id="WP_130558685.1">
    <property type="nucleotide sequence ID" value="NZ_AP028947.1"/>
</dbReference>
<evidence type="ECO:0000259" key="2">
    <source>
        <dbReference type="Pfam" id="PF00535"/>
    </source>
</evidence>
<evidence type="ECO:0000313" key="3">
    <source>
        <dbReference type="EMBL" id="BET24777.1"/>
    </source>
</evidence>
<feature type="domain" description="Glycosyltransferase 2-like" evidence="2">
    <location>
        <begin position="4"/>
        <end position="106"/>
    </location>
</feature>
<dbReference type="EMBL" id="AP028947">
    <property type="protein sequence ID" value="BET24777.1"/>
    <property type="molecule type" value="Genomic_DNA"/>
</dbReference>
<keyword evidence="4" id="KW-1185">Reference proteome</keyword>
<comment type="similarity">
    <text evidence="1">Belongs to the glycosyltransferase 2 family. WaaE/KdtX subfamily.</text>
</comment>
<dbReference type="PANTHER" id="PTHR43630:SF2">
    <property type="entry name" value="GLYCOSYLTRANSFERASE"/>
    <property type="match status" value="1"/>
</dbReference>